<feature type="transmembrane region" description="Helical" evidence="1">
    <location>
        <begin position="77"/>
        <end position="99"/>
    </location>
</feature>
<dbReference type="InterPro" id="IPR029052">
    <property type="entry name" value="Metallo-depent_PP-like"/>
</dbReference>
<dbReference type="EMBL" id="MU826827">
    <property type="protein sequence ID" value="KAJ7374690.1"/>
    <property type="molecule type" value="Genomic_DNA"/>
</dbReference>
<dbReference type="OrthoDB" id="783096at2759"/>
<feature type="domain" description="Calcineurin-like phosphoesterase" evidence="2">
    <location>
        <begin position="202"/>
        <end position="375"/>
    </location>
</feature>
<dbReference type="Pfam" id="PF00149">
    <property type="entry name" value="Metallophos"/>
    <property type="match status" value="1"/>
</dbReference>
<organism evidence="3 4">
    <name type="scientific">Desmophyllum pertusum</name>
    <dbReference type="NCBI Taxonomy" id="174260"/>
    <lineage>
        <taxon>Eukaryota</taxon>
        <taxon>Metazoa</taxon>
        <taxon>Cnidaria</taxon>
        <taxon>Anthozoa</taxon>
        <taxon>Hexacorallia</taxon>
        <taxon>Scleractinia</taxon>
        <taxon>Caryophylliina</taxon>
        <taxon>Caryophylliidae</taxon>
        <taxon>Desmophyllum</taxon>
    </lineage>
</organism>
<dbReference type="PANTHER" id="PTHR31302">
    <property type="entry name" value="TRANSMEMBRANE PROTEIN WITH METALLOPHOSPHOESTERASE DOMAIN-RELATED"/>
    <property type="match status" value="1"/>
</dbReference>
<evidence type="ECO:0000313" key="4">
    <source>
        <dbReference type="Proteomes" id="UP001163046"/>
    </source>
</evidence>
<keyword evidence="4" id="KW-1185">Reference proteome</keyword>
<dbReference type="CDD" id="cd07385">
    <property type="entry name" value="MPP_YkuE_C"/>
    <property type="match status" value="1"/>
</dbReference>
<feature type="transmembrane region" description="Helical" evidence="1">
    <location>
        <begin position="119"/>
        <end position="144"/>
    </location>
</feature>
<protein>
    <recommendedName>
        <fullName evidence="2">Calcineurin-like phosphoesterase domain-containing protein</fullName>
    </recommendedName>
</protein>
<evidence type="ECO:0000313" key="3">
    <source>
        <dbReference type="EMBL" id="KAJ7374690.1"/>
    </source>
</evidence>
<gene>
    <name evidence="3" type="ORF">OS493_005032</name>
</gene>
<evidence type="ECO:0000256" key="1">
    <source>
        <dbReference type="SAM" id="Phobius"/>
    </source>
</evidence>
<dbReference type="Gene3D" id="3.60.21.10">
    <property type="match status" value="1"/>
</dbReference>
<keyword evidence="1" id="KW-1133">Transmembrane helix</keyword>
<feature type="transmembrane region" description="Helical" evidence="1">
    <location>
        <begin position="12"/>
        <end position="32"/>
    </location>
</feature>
<dbReference type="GO" id="GO:0016787">
    <property type="term" value="F:hydrolase activity"/>
    <property type="evidence" value="ECO:0007669"/>
    <property type="project" value="InterPro"/>
</dbReference>
<keyword evidence="1" id="KW-0472">Membrane</keyword>
<dbReference type="AlphaFoldDB" id="A0A9W9Z492"/>
<proteinExistence type="predicted"/>
<name>A0A9W9Z492_9CNID</name>
<keyword evidence="1" id="KW-0812">Transmembrane</keyword>
<evidence type="ECO:0000259" key="2">
    <source>
        <dbReference type="Pfam" id="PF00149"/>
    </source>
</evidence>
<dbReference type="InterPro" id="IPR051158">
    <property type="entry name" value="Metallophosphoesterase_sf"/>
</dbReference>
<dbReference type="PANTHER" id="PTHR31302:SF0">
    <property type="entry name" value="TRANSMEMBRANE PROTEIN WITH METALLOPHOSPHOESTERASE DOMAIN"/>
    <property type="match status" value="1"/>
</dbReference>
<comment type="caution">
    <text evidence="3">The sequence shown here is derived from an EMBL/GenBank/DDBJ whole genome shotgun (WGS) entry which is preliminary data.</text>
</comment>
<dbReference type="InterPro" id="IPR004843">
    <property type="entry name" value="Calcineurin-like_PHP"/>
</dbReference>
<dbReference type="SUPFAM" id="SSF56300">
    <property type="entry name" value="Metallo-dependent phosphatases"/>
    <property type="match status" value="1"/>
</dbReference>
<reference evidence="3" key="1">
    <citation type="submission" date="2023-01" db="EMBL/GenBank/DDBJ databases">
        <title>Genome assembly of the deep-sea coral Lophelia pertusa.</title>
        <authorList>
            <person name="Herrera S."/>
            <person name="Cordes E."/>
        </authorList>
    </citation>
    <scope>NUCLEOTIDE SEQUENCE</scope>
    <source>
        <strain evidence="3">USNM1676648</strain>
        <tissue evidence="3">Polyp</tissue>
    </source>
</reference>
<accession>A0A9W9Z492</accession>
<sequence>MASGRSSKFDKVLVVAGAIVSINIVSILGTSFLDLNEKTKYKLILIQALLAMQSIMFFTARYLWLRLCLPLYNYPSLVNNVLFTFVIAVFILSQGSLVLGTIFSGVEPHWISLLSYSSLGLLMLLTTTTVISDVLTWISGVLNIRSGSFPSRVHYAKFQVIAIILISITLALLALLNGLREPLVKKVQIPIKHLPPEFNGFTIVHLPDLHVGPTVGRTMLERVVRTTNQLNADVVAITGDLVDATVYQLRQAVKPLLKLKARYGVYFVTGNHEYYTGDVDGWLKELEYLGVTPLHNSHVMLTHPSKPDTKLCLAGVDDVEGGFLRSGDHGSDFSKALKGVTNSIPTVLLAHRPKVAKLALDNYSVDLALAGHTHGGQMFPIHLWHLVREPYFAGLYQHKSGGNIYVSSGVHFWGMPMRLWSESEITHVTLTST</sequence>
<dbReference type="Proteomes" id="UP001163046">
    <property type="component" value="Unassembled WGS sequence"/>
</dbReference>
<feature type="transmembrane region" description="Helical" evidence="1">
    <location>
        <begin position="156"/>
        <end position="176"/>
    </location>
</feature>
<feature type="transmembrane region" description="Helical" evidence="1">
    <location>
        <begin position="44"/>
        <end position="65"/>
    </location>
</feature>